<sequence>MTITISATDVNKDGTGVDVLAYLNKFDSGFVSNGRGQFSGADGMSGEQYAVTDGKTATTGLVFDSGKTDWSYNMTSHQVAGSLNALRFGTSTALDATKHVFTQATDLKISGLGLETSADANAMRSGLSSADTSGLLALLKKNSIAFSGSTGNDAFSSFDHNDTLNGGAGNDKLYGKGGNDTLKGGTGNDRLEGGTGNDSIYGNTGNDVLVGGSGNDKLNGGAGNDTLEGGKGTDSLVGGAGRDTFIFAKDTGKDTIVDFDAGSASGDVLRLDNDILATFTAVKAAATNTADGLLIKYGSGSILLEGIEKADLHSNDFFFV</sequence>
<evidence type="ECO:0000256" key="1">
    <source>
        <dbReference type="ARBA" id="ARBA00004613"/>
    </source>
</evidence>
<dbReference type="InterPro" id="IPR018511">
    <property type="entry name" value="Hemolysin-typ_Ca-bd_CS"/>
</dbReference>
<gene>
    <name evidence="4" type="ORF">AX760_22750</name>
</gene>
<dbReference type="Pfam" id="PF00353">
    <property type="entry name" value="HemolysinCabind"/>
    <property type="match status" value="2"/>
</dbReference>
<dbReference type="PANTHER" id="PTHR38340:SF1">
    <property type="entry name" value="S-LAYER PROTEIN"/>
    <property type="match status" value="1"/>
</dbReference>
<feature type="compositionally biased region" description="Polar residues" evidence="3">
    <location>
        <begin position="197"/>
        <end position="206"/>
    </location>
</feature>
<comment type="subcellular location">
    <subcellularLocation>
        <location evidence="1">Secreted</location>
    </subcellularLocation>
</comment>
<comment type="caution">
    <text evidence="4">The sequence shown here is derived from an EMBL/GenBank/DDBJ whole genome shotgun (WGS) entry which is preliminary data.</text>
</comment>
<dbReference type="PRINTS" id="PR00313">
    <property type="entry name" value="CABNDNGRPT"/>
</dbReference>
<evidence type="ECO:0000256" key="3">
    <source>
        <dbReference type="SAM" id="MobiDB-lite"/>
    </source>
</evidence>
<keyword evidence="2" id="KW-0964">Secreted</keyword>
<dbReference type="GO" id="GO:0005576">
    <property type="term" value="C:extracellular region"/>
    <property type="evidence" value="ECO:0007669"/>
    <property type="project" value="UniProtKB-SubCell"/>
</dbReference>
<dbReference type="Gene3D" id="3.30.1500.10">
    <property type="entry name" value="Haem-binding HasA"/>
    <property type="match status" value="1"/>
</dbReference>
<dbReference type="SUPFAM" id="SSF51120">
    <property type="entry name" value="beta-Roll"/>
    <property type="match status" value="1"/>
</dbReference>
<evidence type="ECO:0008006" key="6">
    <source>
        <dbReference type="Google" id="ProtNLM"/>
    </source>
</evidence>
<dbReference type="InterPro" id="IPR036912">
    <property type="entry name" value="HasA_haem-bd_sf"/>
</dbReference>
<dbReference type="Gene3D" id="2.150.10.10">
    <property type="entry name" value="Serralysin-like metalloprotease, C-terminal"/>
    <property type="match status" value="1"/>
</dbReference>
<dbReference type="GO" id="GO:0005509">
    <property type="term" value="F:calcium ion binding"/>
    <property type="evidence" value="ECO:0007669"/>
    <property type="project" value="InterPro"/>
</dbReference>
<dbReference type="PANTHER" id="PTHR38340">
    <property type="entry name" value="S-LAYER PROTEIN"/>
    <property type="match status" value="1"/>
</dbReference>
<proteinExistence type="predicted"/>
<evidence type="ECO:0000313" key="5">
    <source>
        <dbReference type="Proteomes" id="UP000182661"/>
    </source>
</evidence>
<evidence type="ECO:0000256" key="2">
    <source>
        <dbReference type="ARBA" id="ARBA00022525"/>
    </source>
</evidence>
<evidence type="ECO:0000313" key="4">
    <source>
        <dbReference type="EMBL" id="OJF92438.1"/>
    </source>
</evidence>
<dbReference type="InterPro" id="IPR050557">
    <property type="entry name" value="RTX_toxin/Mannuronan_C5-epim"/>
</dbReference>
<feature type="region of interest" description="Disordered" evidence="3">
    <location>
        <begin position="169"/>
        <end position="235"/>
    </location>
</feature>
<dbReference type="SUPFAM" id="SSF54621">
    <property type="entry name" value="Heme-binding protein A (HasA)"/>
    <property type="match status" value="1"/>
</dbReference>
<dbReference type="AlphaFoldDB" id="A0A657LMQ4"/>
<dbReference type="InterPro" id="IPR001343">
    <property type="entry name" value="Hemolysn_Ca-bd"/>
</dbReference>
<organism evidence="4 5">
    <name type="scientific">Pararhizobium antarcticum</name>
    <dbReference type="NCBI Taxonomy" id="1798805"/>
    <lineage>
        <taxon>Bacteria</taxon>
        <taxon>Pseudomonadati</taxon>
        <taxon>Pseudomonadota</taxon>
        <taxon>Alphaproteobacteria</taxon>
        <taxon>Hyphomicrobiales</taxon>
        <taxon>Rhizobiaceae</taxon>
        <taxon>Rhizobium/Agrobacterium group</taxon>
        <taxon>Pararhizobium</taxon>
    </lineage>
</organism>
<name>A0A657LMQ4_9HYPH</name>
<dbReference type="PROSITE" id="PS00330">
    <property type="entry name" value="HEMOLYSIN_CALCIUM"/>
    <property type="match status" value="3"/>
</dbReference>
<protein>
    <recommendedName>
        <fullName evidence="6">Calcium-binding protein</fullName>
    </recommendedName>
</protein>
<accession>A0A657LMQ4</accession>
<keyword evidence="5" id="KW-1185">Reference proteome</keyword>
<dbReference type="Proteomes" id="UP000182661">
    <property type="component" value="Unassembled WGS sequence"/>
</dbReference>
<reference evidence="4 5" key="1">
    <citation type="submission" date="2016-02" db="EMBL/GenBank/DDBJ databases">
        <title>Genome sequencing of a beta-galactosidase producing bacteria Rhizobium sp. 59.</title>
        <authorList>
            <person name="Wang D."/>
            <person name="Kot W."/>
            <person name="Qin Y."/>
            <person name="Hansen L."/>
            <person name="Naqvi K."/>
            <person name="Rensing C."/>
        </authorList>
    </citation>
    <scope>NUCLEOTIDE SEQUENCE [LARGE SCALE GENOMIC DNA]</scope>
    <source>
        <strain evidence="4 5">59</strain>
    </source>
</reference>
<dbReference type="InterPro" id="IPR011049">
    <property type="entry name" value="Serralysin-like_metalloprot_C"/>
</dbReference>
<dbReference type="RefSeq" id="WP_071834874.1">
    <property type="nucleotide sequence ID" value="NZ_LSRP01000117.1"/>
</dbReference>
<dbReference type="EMBL" id="LSRP01000117">
    <property type="protein sequence ID" value="OJF92438.1"/>
    <property type="molecule type" value="Genomic_DNA"/>
</dbReference>